<dbReference type="AlphaFoldDB" id="A0AAV6NRP3"/>
<accession>A0AAV6NRP3</accession>
<organism evidence="1 2">
    <name type="scientific">Cucurbita argyrosperma subsp. sororia</name>
    <dbReference type="NCBI Taxonomy" id="37648"/>
    <lineage>
        <taxon>Eukaryota</taxon>
        <taxon>Viridiplantae</taxon>
        <taxon>Streptophyta</taxon>
        <taxon>Embryophyta</taxon>
        <taxon>Tracheophyta</taxon>
        <taxon>Spermatophyta</taxon>
        <taxon>Magnoliopsida</taxon>
        <taxon>eudicotyledons</taxon>
        <taxon>Gunneridae</taxon>
        <taxon>Pentapetalae</taxon>
        <taxon>rosids</taxon>
        <taxon>fabids</taxon>
        <taxon>Cucurbitales</taxon>
        <taxon>Cucurbitaceae</taxon>
        <taxon>Cucurbiteae</taxon>
        <taxon>Cucurbita</taxon>
    </lineage>
</organism>
<comment type="caution">
    <text evidence="1">The sequence shown here is derived from an EMBL/GenBank/DDBJ whole genome shotgun (WGS) entry which is preliminary data.</text>
</comment>
<dbReference type="Proteomes" id="UP000685013">
    <property type="component" value="Chromosome 4"/>
</dbReference>
<keyword evidence="2" id="KW-1185">Reference proteome</keyword>
<dbReference type="EMBL" id="JAGKQH010000004">
    <property type="protein sequence ID" value="KAG6601849.1"/>
    <property type="molecule type" value="Genomic_DNA"/>
</dbReference>
<sequence length="107" mass="12234">MGVVARNWLARRSHSIKRYHLIHLYSHKTTSTTAPAHVRRPFFCQLHYSSWPLGDHTFPPSPSERRPELNGGVFDEPPSSFHLLATQPASHGNTHQEFMNNALSKFC</sequence>
<feature type="non-terminal residue" evidence="1">
    <location>
        <position position="1"/>
    </location>
</feature>
<evidence type="ECO:0000313" key="1">
    <source>
        <dbReference type="EMBL" id="KAG6601849.1"/>
    </source>
</evidence>
<protein>
    <submittedName>
        <fullName evidence="1">Uncharacterized protein</fullName>
    </submittedName>
</protein>
<reference evidence="1 2" key="1">
    <citation type="journal article" date="2021" name="Hortic Res">
        <title>The domestication of Cucurbita argyrosperma as revealed by the genome of its wild relative.</title>
        <authorList>
            <person name="Barrera-Redondo J."/>
            <person name="Sanchez-de la Vega G."/>
            <person name="Aguirre-Liguori J.A."/>
            <person name="Castellanos-Morales G."/>
            <person name="Gutierrez-Guerrero Y.T."/>
            <person name="Aguirre-Dugua X."/>
            <person name="Aguirre-Planter E."/>
            <person name="Tenaillon M.I."/>
            <person name="Lira-Saade R."/>
            <person name="Eguiarte L.E."/>
        </authorList>
    </citation>
    <scope>NUCLEOTIDE SEQUENCE [LARGE SCALE GENOMIC DNA]</scope>
    <source>
        <strain evidence="1">JBR-2021</strain>
    </source>
</reference>
<proteinExistence type="predicted"/>
<evidence type="ECO:0000313" key="2">
    <source>
        <dbReference type="Proteomes" id="UP000685013"/>
    </source>
</evidence>
<gene>
    <name evidence="1" type="ORF">SDJN03_07082</name>
</gene>
<name>A0AAV6NRP3_9ROSI</name>